<dbReference type="PROSITE" id="PS50011">
    <property type="entry name" value="PROTEIN_KINASE_DOM"/>
    <property type="match status" value="1"/>
</dbReference>
<dbReference type="GO" id="GO:0005524">
    <property type="term" value="F:ATP binding"/>
    <property type="evidence" value="ECO:0007669"/>
    <property type="project" value="UniProtKB-UniRule"/>
</dbReference>
<dbReference type="InterPro" id="IPR011009">
    <property type="entry name" value="Kinase-like_dom_sf"/>
</dbReference>
<evidence type="ECO:0000313" key="19">
    <source>
        <dbReference type="Proteomes" id="UP000054495"/>
    </source>
</evidence>
<evidence type="ECO:0000256" key="8">
    <source>
        <dbReference type="ARBA" id="ARBA00022741"/>
    </source>
</evidence>
<dbReference type="InterPro" id="IPR045860">
    <property type="entry name" value="Snake_toxin-like_sf"/>
</dbReference>
<proteinExistence type="inferred from homology"/>
<evidence type="ECO:0000256" key="6">
    <source>
        <dbReference type="ARBA" id="ARBA00022692"/>
    </source>
</evidence>
<dbReference type="InterPro" id="IPR000333">
    <property type="entry name" value="TGFB_receptor"/>
</dbReference>
<keyword evidence="10 14" id="KW-0067">ATP-binding</keyword>
<dbReference type="GO" id="GO:0071363">
    <property type="term" value="P:cellular response to growth factor stimulus"/>
    <property type="evidence" value="ECO:0007669"/>
    <property type="project" value="TreeGrafter"/>
</dbReference>
<protein>
    <recommendedName>
        <fullName evidence="3">receptor protein serine/threonine kinase</fullName>
        <ecNumber evidence="3">2.7.11.30</ecNumber>
    </recommendedName>
</protein>
<evidence type="ECO:0000259" key="17">
    <source>
        <dbReference type="PROSITE" id="PS50011"/>
    </source>
</evidence>
<dbReference type="InterPro" id="IPR017441">
    <property type="entry name" value="Protein_kinase_ATP_BS"/>
</dbReference>
<evidence type="ECO:0000256" key="15">
    <source>
        <dbReference type="SAM" id="Phobius"/>
    </source>
</evidence>
<evidence type="ECO:0000256" key="3">
    <source>
        <dbReference type="ARBA" id="ARBA00012401"/>
    </source>
</evidence>
<feature type="transmembrane region" description="Helical" evidence="15">
    <location>
        <begin position="197"/>
        <end position="216"/>
    </location>
</feature>
<dbReference type="GO" id="GO:0043235">
    <property type="term" value="C:receptor complex"/>
    <property type="evidence" value="ECO:0007669"/>
    <property type="project" value="TreeGrafter"/>
</dbReference>
<sequence>MASHAPMILESVVLSLVQLSYVDTAPQLRVDSAYLAFLRSSIWPADFKHRKPDWVKLKVNQNFPLAVVFVKRKPSPAETRNLRCIFSRASNLDDWEQLADDIAKGAVNVTLGLEPVAPVSVECADPRAHCVAIWAARGNETEMLLQDGFPSYMCCCRADNCNRIDRVVIGPLDRRKNKTASNAENNRERIRKRDYRITILLWATSVISVVLLLLALRKCWSCRGKHGKHRQSADIIQAPISPRQVAAVSPAIQNHVVASAQEPLLQEKDPFLASLQVCEQIGAGHFANIYRATSNIGDVAVKVYQREQTVFFNEHEILTILESMKHPNIVRIVSKEPLVLTFIDYKKAFDSVEPATIWKALAQQGVEAWYTKCLWRKEYVKKTQLHQTYSQRVYSRSIATASGALLESSSMEND</sequence>
<keyword evidence="5" id="KW-0808">Transferase</keyword>
<keyword evidence="19" id="KW-1185">Reference proteome</keyword>
<keyword evidence="13" id="KW-0675">Receptor</keyword>
<evidence type="ECO:0000256" key="2">
    <source>
        <dbReference type="ARBA" id="ARBA00009605"/>
    </source>
</evidence>
<feature type="binding site" evidence="14">
    <location>
        <position position="302"/>
    </location>
    <ligand>
        <name>ATP</name>
        <dbReference type="ChEBI" id="CHEBI:30616"/>
    </ligand>
</feature>
<evidence type="ECO:0000256" key="14">
    <source>
        <dbReference type="PROSITE-ProRule" id="PRU10141"/>
    </source>
</evidence>
<gene>
    <name evidence="18" type="ORF">ANCCEY_00187</name>
</gene>
<evidence type="ECO:0000256" key="7">
    <source>
        <dbReference type="ARBA" id="ARBA00022729"/>
    </source>
</evidence>
<dbReference type="EMBL" id="KE124776">
    <property type="protein sequence ID" value="EPB80781.1"/>
    <property type="molecule type" value="Genomic_DNA"/>
</dbReference>
<keyword evidence="12 15" id="KW-0472">Membrane</keyword>
<evidence type="ECO:0000256" key="10">
    <source>
        <dbReference type="ARBA" id="ARBA00022840"/>
    </source>
</evidence>
<dbReference type="Proteomes" id="UP000054495">
    <property type="component" value="Unassembled WGS sequence"/>
</dbReference>
<keyword evidence="11 15" id="KW-1133">Transmembrane helix</keyword>
<keyword evidence="6 15" id="KW-0812">Transmembrane</keyword>
<evidence type="ECO:0000256" key="5">
    <source>
        <dbReference type="ARBA" id="ARBA00022679"/>
    </source>
</evidence>
<dbReference type="EC" id="2.7.11.30" evidence="3"/>
<dbReference type="GO" id="GO:0005886">
    <property type="term" value="C:plasma membrane"/>
    <property type="evidence" value="ECO:0007669"/>
    <property type="project" value="TreeGrafter"/>
</dbReference>
<evidence type="ECO:0000256" key="11">
    <source>
        <dbReference type="ARBA" id="ARBA00022989"/>
    </source>
</evidence>
<dbReference type="PROSITE" id="PS00107">
    <property type="entry name" value="PROTEIN_KINASE_ATP"/>
    <property type="match status" value="1"/>
</dbReference>
<dbReference type="SUPFAM" id="SSF57302">
    <property type="entry name" value="Snake toxin-like"/>
    <property type="match status" value="1"/>
</dbReference>
<accession>A0A0D6MC01</accession>
<dbReference type="PANTHER" id="PTHR23255">
    <property type="entry name" value="TRANSFORMING GROWTH FACTOR-BETA RECEPTOR TYPE I AND II"/>
    <property type="match status" value="1"/>
</dbReference>
<evidence type="ECO:0000256" key="13">
    <source>
        <dbReference type="ARBA" id="ARBA00023170"/>
    </source>
</evidence>
<evidence type="ECO:0000256" key="4">
    <source>
        <dbReference type="ARBA" id="ARBA00022527"/>
    </source>
</evidence>
<dbReference type="SUPFAM" id="SSF56112">
    <property type="entry name" value="Protein kinase-like (PK-like)"/>
    <property type="match status" value="1"/>
</dbReference>
<feature type="signal peptide" evidence="16">
    <location>
        <begin position="1"/>
        <end position="24"/>
    </location>
</feature>
<evidence type="ECO:0000313" key="18">
    <source>
        <dbReference type="EMBL" id="EPB80781.1"/>
    </source>
</evidence>
<comment type="similarity">
    <text evidence="2">Belongs to the protein kinase superfamily. TKL Ser/Thr protein kinase family. TGFB receptor subfamily.</text>
</comment>
<dbReference type="GO" id="GO:0004675">
    <property type="term" value="F:transmembrane receptor protein serine/threonine kinase activity"/>
    <property type="evidence" value="ECO:0007669"/>
    <property type="project" value="UniProtKB-EC"/>
</dbReference>
<name>A0A0D6MC01_9BILA</name>
<dbReference type="InterPro" id="IPR000719">
    <property type="entry name" value="Prot_kinase_dom"/>
</dbReference>
<evidence type="ECO:0000256" key="1">
    <source>
        <dbReference type="ARBA" id="ARBA00004479"/>
    </source>
</evidence>
<evidence type="ECO:0000256" key="16">
    <source>
        <dbReference type="SAM" id="SignalP"/>
    </source>
</evidence>
<keyword evidence="4" id="KW-0723">Serine/threonine-protein kinase</keyword>
<dbReference type="Gene3D" id="3.30.200.20">
    <property type="entry name" value="Phosphorylase Kinase, domain 1"/>
    <property type="match status" value="1"/>
</dbReference>
<keyword evidence="9" id="KW-0418">Kinase</keyword>
<keyword evidence="7 16" id="KW-0732">Signal</keyword>
<evidence type="ECO:0000256" key="12">
    <source>
        <dbReference type="ARBA" id="ARBA00023136"/>
    </source>
</evidence>
<comment type="subcellular location">
    <subcellularLocation>
        <location evidence="1">Membrane</location>
        <topology evidence="1">Single-pass type I membrane protein</topology>
    </subcellularLocation>
</comment>
<organism evidence="18 19">
    <name type="scientific">Ancylostoma ceylanicum</name>
    <dbReference type="NCBI Taxonomy" id="53326"/>
    <lineage>
        <taxon>Eukaryota</taxon>
        <taxon>Metazoa</taxon>
        <taxon>Ecdysozoa</taxon>
        <taxon>Nematoda</taxon>
        <taxon>Chromadorea</taxon>
        <taxon>Rhabditida</taxon>
        <taxon>Rhabditina</taxon>
        <taxon>Rhabditomorpha</taxon>
        <taxon>Strongyloidea</taxon>
        <taxon>Ancylostomatidae</taxon>
        <taxon>Ancylostomatinae</taxon>
        <taxon>Ancylostoma</taxon>
    </lineage>
</organism>
<feature type="chain" id="PRO_5002307630" description="receptor protein serine/threonine kinase" evidence="16">
    <location>
        <begin position="25"/>
        <end position="414"/>
    </location>
</feature>
<feature type="domain" description="Protein kinase" evidence="17">
    <location>
        <begin position="275"/>
        <end position="414"/>
    </location>
</feature>
<dbReference type="PANTHER" id="PTHR23255:SF72">
    <property type="entry name" value="RECEPTOR PROTEIN SERINE_THREONINE KINASE"/>
    <property type="match status" value="1"/>
</dbReference>
<keyword evidence="8 14" id="KW-0547">Nucleotide-binding</keyword>
<reference evidence="18 19" key="1">
    <citation type="submission" date="2013-05" db="EMBL/GenBank/DDBJ databases">
        <title>Draft genome of the parasitic nematode Anyclostoma ceylanicum.</title>
        <authorList>
            <person name="Mitreva M."/>
        </authorList>
    </citation>
    <scope>NUCLEOTIDE SEQUENCE [LARGE SCALE GENOMIC DNA]</scope>
</reference>
<evidence type="ECO:0000256" key="9">
    <source>
        <dbReference type="ARBA" id="ARBA00022777"/>
    </source>
</evidence>
<dbReference type="AlphaFoldDB" id="A0A0D6MC01"/>